<comment type="caution">
    <text evidence="6">The sequence shown here is derived from an EMBL/GenBank/DDBJ whole genome shotgun (WGS) entry which is preliminary data.</text>
</comment>
<evidence type="ECO:0000256" key="1">
    <source>
        <dbReference type="ARBA" id="ARBA00022448"/>
    </source>
</evidence>
<accession>A0ABY3N160</accession>
<dbReference type="PROSITE" id="PS50893">
    <property type="entry name" value="ABC_TRANSPORTER_2"/>
    <property type="match status" value="2"/>
</dbReference>
<dbReference type="PANTHER" id="PTHR43790">
    <property type="entry name" value="CARBOHYDRATE TRANSPORT ATP-BINDING PROTEIN MG119-RELATED"/>
    <property type="match status" value="1"/>
</dbReference>
<keyword evidence="2" id="KW-0677">Repeat</keyword>
<evidence type="ECO:0000256" key="3">
    <source>
        <dbReference type="ARBA" id="ARBA00022741"/>
    </source>
</evidence>
<dbReference type="CDD" id="cd03216">
    <property type="entry name" value="ABC_Carb_Monos_I"/>
    <property type="match status" value="1"/>
</dbReference>
<reference evidence="6 7" key="1">
    <citation type="submission" date="2019-08" db="EMBL/GenBank/DDBJ databases">
        <title>Microbe sample from Colwellia echini.</title>
        <authorList>
            <person name="Christiansen L."/>
            <person name="Pathiraja D."/>
            <person name="Schultz-Johansen M."/>
            <person name="Choi I.-G."/>
            <person name="Stougaard P."/>
        </authorList>
    </citation>
    <scope>NUCLEOTIDE SEQUENCE [LARGE SCALE GENOMIC DNA]</scope>
    <source>
        <strain evidence="6 7">A3</strain>
    </source>
</reference>
<evidence type="ECO:0000256" key="2">
    <source>
        <dbReference type="ARBA" id="ARBA00022737"/>
    </source>
</evidence>
<proteinExistence type="predicted"/>
<dbReference type="Proteomes" id="UP000815846">
    <property type="component" value="Unassembled WGS sequence"/>
</dbReference>
<dbReference type="GO" id="GO:0005524">
    <property type="term" value="F:ATP binding"/>
    <property type="evidence" value="ECO:0007669"/>
    <property type="project" value="UniProtKB-KW"/>
</dbReference>
<dbReference type="RefSeq" id="WP_148747668.1">
    <property type="nucleotide sequence ID" value="NZ_PJAI02000001.1"/>
</dbReference>
<feature type="domain" description="ABC transporter" evidence="5">
    <location>
        <begin position="8"/>
        <end position="243"/>
    </location>
</feature>
<dbReference type="Gene3D" id="3.40.50.300">
    <property type="entry name" value="P-loop containing nucleotide triphosphate hydrolases"/>
    <property type="match status" value="2"/>
</dbReference>
<dbReference type="EMBL" id="PJAI02000001">
    <property type="protein sequence ID" value="TYK67230.1"/>
    <property type="molecule type" value="Genomic_DNA"/>
</dbReference>
<evidence type="ECO:0000313" key="7">
    <source>
        <dbReference type="Proteomes" id="UP000815846"/>
    </source>
</evidence>
<sequence length="503" mass="55287">MNWDSPILQVTGISKSFNNIPALNSIDLSLNPGEVRALIGQNGAGKSTLIKILNGAYTLDSGSILFDNKQVQYSSPYQAQLDGMSTIFQEVNLLGYRTVAENIMAGREIKRYGLIDWAACNKFADEAVKILGLDIDVTRTLDSFNVAIQQLIAIARSVSFNAKVLIMDEPTASLDEAEKKTLFKVVKDLKTQGVAILYVSHHLEELFEICDSVSVMRDGRMIETSLIKDLTKKDMVAKMLGKRVEDILSDENARPKVCANDEVILHVEKISGSGVLKEVTFELKKGEILGLAGLLGSGRSEVAKRIFGAEQDDSYQGKISINDITIGVNGPKIAIEKGIAFCSEDRKNEGIIPEMSVRENMSLVILDSLSKNGLIDKEKEMALVDSYIKKLGIKVSDMEQPISQLSGGNQQKVLLARWMANNPEVLILDEPTRGIDVGAKSEITDLILSLAEQGLSVLFISSEYEEISASCHKVLVMQEGISRDYLHYDEISENAILDELGKH</sequence>
<dbReference type="InterPro" id="IPR003593">
    <property type="entry name" value="AAA+_ATPase"/>
</dbReference>
<evidence type="ECO:0000313" key="6">
    <source>
        <dbReference type="EMBL" id="TYK67230.1"/>
    </source>
</evidence>
<dbReference type="InterPro" id="IPR017871">
    <property type="entry name" value="ABC_transporter-like_CS"/>
</dbReference>
<dbReference type="PANTHER" id="PTHR43790:SF9">
    <property type="entry name" value="GALACTOFURANOSE TRANSPORTER ATP-BINDING PROTEIN YTFR"/>
    <property type="match status" value="1"/>
</dbReference>
<keyword evidence="4 6" id="KW-0067">ATP-binding</keyword>
<keyword evidence="3" id="KW-0547">Nucleotide-binding</keyword>
<dbReference type="SUPFAM" id="SSF52540">
    <property type="entry name" value="P-loop containing nucleoside triphosphate hydrolases"/>
    <property type="match status" value="2"/>
</dbReference>
<gene>
    <name evidence="6" type="ORF">CWS31_001520</name>
</gene>
<dbReference type="SMART" id="SM00382">
    <property type="entry name" value="AAA"/>
    <property type="match status" value="2"/>
</dbReference>
<dbReference type="InterPro" id="IPR027417">
    <property type="entry name" value="P-loop_NTPase"/>
</dbReference>
<keyword evidence="1" id="KW-0813">Transport</keyword>
<organism evidence="6 7">
    <name type="scientific">Colwellia echini</name>
    <dbReference type="NCBI Taxonomy" id="1982103"/>
    <lineage>
        <taxon>Bacteria</taxon>
        <taxon>Pseudomonadati</taxon>
        <taxon>Pseudomonadota</taxon>
        <taxon>Gammaproteobacteria</taxon>
        <taxon>Alteromonadales</taxon>
        <taxon>Colwelliaceae</taxon>
        <taxon>Colwellia</taxon>
    </lineage>
</organism>
<name>A0ABY3N160_9GAMM</name>
<keyword evidence="7" id="KW-1185">Reference proteome</keyword>
<dbReference type="InterPro" id="IPR003439">
    <property type="entry name" value="ABC_transporter-like_ATP-bd"/>
</dbReference>
<feature type="domain" description="ABC transporter" evidence="5">
    <location>
        <begin position="259"/>
        <end position="500"/>
    </location>
</feature>
<evidence type="ECO:0000259" key="5">
    <source>
        <dbReference type="PROSITE" id="PS50893"/>
    </source>
</evidence>
<dbReference type="InterPro" id="IPR050107">
    <property type="entry name" value="ABC_carbohydrate_import_ATPase"/>
</dbReference>
<dbReference type="PROSITE" id="PS00211">
    <property type="entry name" value="ABC_TRANSPORTER_1"/>
    <property type="match status" value="1"/>
</dbReference>
<protein>
    <submittedName>
        <fullName evidence="6">Sugar ABC transporter ATP-binding protein</fullName>
    </submittedName>
</protein>
<dbReference type="Pfam" id="PF00005">
    <property type="entry name" value="ABC_tran"/>
    <property type="match status" value="2"/>
</dbReference>
<dbReference type="CDD" id="cd03215">
    <property type="entry name" value="ABC_Carb_Monos_II"/>
    <property type="match status" value="1"/>
</dbReference>
<evidence type="ECO:0000256" key="4">
    <source>
        <dbReference type="ARBA" id="ARBA00022840"/>
    </source>
</evidence>